<dbReference type="CDD" id="cd06464">
    <property type="entry name" value="ACD_sHsps-like"/>
    <property type="match status" value="1"/>
</dbReference>
<evidence type="ECO:0000256" key="1">
    <source>
        <dbReference type="PROSITE-ProRule" id="PRU00285"/>
    </source>
</evidence>
<dbReference type="Gene3D" id="2.60.40.790">
    <property type="match status" value="1"/>
</dbReference>
<evidence type="ECO:0000313" key="5">
    <source>
        <dbReference type="Proteomes" id="UP001500298"/>
    </source>
</evidence>
<organism evidence="4 5">
    <name type="scientific">Algivirga pacifica</name>
    <dbReference type="NCBI Taxonomy" id="1162670"/>
    <lineage>
        <taxon>Bacteria</taxon>
        <taxon>Pseudomonadati</taxon>
        <taxon>Bacteroidota</taxon>
        <taxon>Cytophagia</taxon>
        <taxon>Cytophagales</taxon>
        <taxon>Flammeovirgaceae</taxon>
        <taxon>Algivirga</taxon>
    </lineage>
</organism>
<dbReference type="Proteomes" id="UP001500298">
    <property type="component" value="Unassembled WGS sequence"/>
</dbReference>
<evidence type="ECO:0000259" key="3">
    <source>
        <dbReference type="PROSITE" id="PS01031"/>
    </source>
</evidence>
<comment type="caution">
    <text evidence="4">The sequence shown here is derived from an EMBL/GenBank/DDBJ whole genome shotgun (WGS) entry which is preliminary data.</text>
</comment>
<reference evidence="5" key="1">
    <citation type="journal article" date="2019" name="Int. J. Syst. Evol. Microbiol.">
        <title>The Global Catalogue of Microorganisms (GCM) 10K type strain sequencing project: providing services to taxonomists for standard genome sequencing and annotation.</title>
        <authorList>
            <consortium name="The Broad Institute Genomics Platform"/>
            <consortium name="The Broad Institute Genome Sequencing Center for Infectious Disease"/>
            <person name="Wu L."/>
            <person name="Ma J."/>
        </authorList>
    </citation>
    <scope>NUCLEOTIDE SEQUENCE [LARGE SCALE GENOMIC DNA]</scope>
    <source>
        <strain evidence="5">JCM 18326</strain>
    </source>
</reference>
<protein>
    <recommendedName>
        <fullName evidence="3">SHSP domain-containing protein</fullName>
    </recommendedName>
</protein>
<dbReference type="InterPro" id="IPR008978">
    <property type="entry name" value="HSP20-like_chaperone"/>
</dbReference>
<dbReference type="SUPFAM" id="SSF49764">
    <property type="entry name" value="HSP20-like chaperones"/>
    <property type="match status" value="1"/>
</dbReference>
<feature type="domain" description="SHSP" evidence="3">
    <location>
        <begin position="33"/>
        <end position="144"/>
    </location>
</feature>
<accession>A0ABP9DFR8</accession>
<dbReference type="EMBL" id="BAABJX010000045">
    <property type="protein sequence ID" value="GAA4842794.1"/>
    <property type="molecule type" value="Genomic_DNA"/>
</dbReference>
<keyword evidence="5" id="KW-1185">Reference proteome</keyword>
<evidence type="ECO:0000256" key="2">
    <source>
        <dbReference type="RuleBase" id="RU003616"/>
    </source>
</evidence>
<dbReference type="PANTHER" id="PTHR11527">
    <property type="entry name" value="HEAT-SHOCK PROTEIN 20 FAMILY MEMBER"/>
    <property type="match status" value="1"/>
</dbReference>
<dbReference type="RefSeq" id="WP_345373195.1">
    <property type="nucleotide sequence ID" value="NZ_BAABJX010000045.1"/>
</dbReference>
<dbReference type="Pfam" id="PF00011">
    <property type="entry name" value="HSP20"/>
    <property type="match status" value="1"/>
</dbReference>
<name>A0ABP9DFR8_9BACT</name>
<gene>
    <name evidence="4" type="ORF">GCM10023331_29870</name>
</gene>
<proteinExistence type="inferred from homology"/>
<dbReference type="InterPro" id="IPR031107">
    <property type="entry name" value="Small_HSP"/>
</dbReference>
<evidence type="ECO:0000313" key="4">
    <source>
        <dbReference type="EMBL" id="GAA4842794.1"/>
    </source>
</evidence>
<comment type="similarity">
    <text evidence="1 2">Belongs to the small heat shock protein (HSP20) family.</text>
</comment>
<dbReference type="InterPro" id="IPR002068">
    <property type="entry name" value="A-crystallin/Hsp20_dom"/>
</dbReference>
<sequence>MMTKTYDFGFAPIFNGIVNEVNDVLQNAQHNEKTVNRVQVPVNILENEEYYKLAFLAPGHKKESFEINLEGQKLKVALKATEESENGQDRFVRKEFELQGFERVFKLPQTADVEHITAAYQEGILNVTIPKKAEVKQQATIKVN</sequence>
<dbReference type="PROSITE" id="PS01031">
    <property type="entry name" value="SHSP"/>
    <property type="match status" value="1"/>
</dbReference>